<gene>
    <name evidence="3" type="ORF">BKA67DRAFT_536429</name>
</gene>
<feature type="domain" description="Prion-inhibition and propagation HeLo" evidence="2">
    <location>
        <begin position="6"/>
        <end position="201"/>
    </location>
</feature>
<dbReference type="InterPro" id="IPR021084">
    <property type="entry name" value="Het-s_prion_dom"/>
</dbReference>
<dbReference type="EMBL" id="JAGPXC010000005">
    <property type="protein sequence ID" value="KAH6652705.1"/>
    <property type="molecule type" value="Genomic_DNA"/>
</dbReference>
<dbReference type="Proteomes" id="UP000758603">
    <property type="component" value="Unassembled WGS sequence"/>
</dbReference>
<dbReference type="Pfam" id="PF11558">
    <property type="entry name" value="HET-s_218-289"/>
    <property type="match status" value="1"/>
</dbReference>
<protein>
    <submittedName>
        <fullName evidence="3">Prion-inhibition and propagation-domain-containing protein</fullName>
    </submittedName>
</protein>
<dbReference type="InterPro" id="IPR029498">
    <property type="entry name" value="HeLo_dom"/>
</dbReference>
<keyword evidence="3" id="KW-0640">Prion</keyword>
<dbReference type="RefSeq" id="XP_045956982.1">
    <property type="nucleotide sequence ID" value="XM_046100150.1"/>
</dbReference>
<accession>A0A9P8UI84</accession>
<name>A0A9P8UI84_9PEZI</name>
<proteinExistence type="predicted"/>
<dbReference type="Pfam" id="PF14479">
    <property type="entry name" value="HeLo"/>
    <property type="match status" value="1"/>
</dbReference>
<dbReference type="PANTHER" id="PTHR37542">
    <property type="entry name" value="HELO DOMAIN-CONTAINING PROTEIN-RELATED"/>
    <property type="match status" value="1"/>
</dbReference>
<keyword evidence="3" id="KW-0034">Amyloid</keyword>
<dbReference type="GeneID" id="70129042"/>
<reference evidence="3" key="1">
    <citation type="journal article" date="2021" name="Nat. Commun.">
        <title>Genetic determinants of endophytism in the Arabidopsis root mycobiome.</title>
        <authorList>
            <person name="Mesny F."/>
            <person name="Miyauchi S."/>
            <person name="Thiergart T."/>
            <person name="Pickel B."/>
            <person name="Atanasova L."/>
            <person name="Karlsson M."/>
            <person name="Huettel B."/>
            <person name="Barry K.W."/>
            <person name="Haridas S."/>
            <person name="Chen C."/>
            <person name="Bauer D."/>
            <person name="Andreopoulos W."/>
            <person name="Pangilinan J."/>
            <person name="LaButti K."/>
            <person name="Riley R."/>
            <person name="Lipzen A."/>
            <person name="Clum A."/>
            <person name="Drula E."/>
            <person name="Henrissat B."/>
            <person name="Kohler A."/>
            <person name="Grigoriev I.V."/>
            <person name="Martin F.M."/>
            <person name="Hacquard S."/>
        </authorList>
    </citation>
    <scope>NUCLEOTIDE SEQUENCE</scope>
    <source>
        <strain evidence="3">MPI-SDFR-AT-0073</strain>
    </source>
</reference>
<comment type="caution">
    <text evidence="3">The sequence shown here is derived from an EMBL/GenBank/DDBJ whole genome shotgun (WGS) entry which is preliminary data.</text>
</comment>
<dbReference type="PANTHER" id="PTHR37542:SF3">
    <property type="entry name" value="PRION-INHIBITION AND PROPAGATION HELO DOMAIN-CONTAINING PROTEIN"/>
    <property type="match status" value="1"/>
</dbReference>
<dbReference type="InterPro" id="IPR038305">
    <property type="entry name" value="HeLo_sf"/>
</dbReference>
<evidence type="ECO:0000313" key="3">
    <source>
        <dbReference type="EMBL" id="KAH6652705.1"/>
    </source>
</evidence>
<evidence type="ECO:0000259" key="1">
    <source>
        <dbReference type="Pfam" id="PF11558"/>
    </source>
</evidence>
<dbReference type="OrthoDB" id="20872at2759"/>
<evidence type="ECO:0000259" key="2">
    <source>
        <dbReference type="Pfam" id="PF14479"/>
    </source>
</evidence>
<sequence>MAEVFGTVASALSVAALFYNCVNCFEYIQLGRHFARDYERCQLKVDVARTRLSRWGQTVAINDDPRFDTVESEDRHVQQAKSILVEIADLFEDLQTASRRYTTRAKQEGLEHLQVQNMQPVPQKLHNRLKAIVSRRQKGTGLLQKAAWALYDEKNFRKMINEITEFTSALENLFPVKESVRRMLVEMEIEEVNDEPSLTTLQDVATNSDSVLSQVATERLEIYRGRNYVKNVQGEESAHVRVGNEWTEAALSCSLGLPGQTSNEAGSVMMKGTSAVHIGNSSTYRYTGLIVDMEQRFDYICGTRYRSVCQMFLKRMCFDALATTFAPDILPGADLNDRN</sequence>
<dbReference type="Gene3D" id="1.20.120.1020">
    <property type="entry name" value="Prion-inhibition and propagation, HeLo domain"/>
    <property type="match status" value="1"/>
</dbReference>
<organism evidence="3 4">
    <name type="scientific">Truncatella angustata</name>
    <dbReference type="NCBI Taxonomy" id="152316"/>
    <lineage>
        <taxon>Eukaryota</taxon>
        <taxon>Fungi</taxon>
        <taxon>Dikarya</taxon>
        <taxon>Ascomycota</taxon>
        <taxon>Pezizomycotina</taxon>
        <taxon>Sordariomycetes</taxon>
        <taxon>Xylariomycetidae</taxon>
        <taxon>Amphisphaeriales</taxon>
        <taxon>Sporocadaceae</taxon>
        <taxon>Truncatella</taxon>
    </lineage>
</organism>
<dbReference type="AlphaFoldDB" id="A0A9P8UI84"/>
<feature type="domain" description="Het-s prion-forming" evidence="1">
    <location>
        <begin position="222"/>
        <end position="281"/>
    </location>
</feature>
<evidence type="ECO:0000313" key="4">
    <source>
        <dbReference type="Proteomes" id="UP000758603"/>
    </source>
</evidence>
<keyword evidence="4" id="KW-1185">Reference proteome</keyword>